<reference evidence="1 2" key="1">
    <citation type="journal article" date="2015" name="BMC Genomics">
        <title>Insights from the genome of Ophiocordyceps polyrhachis-furcata to pathogenicity and host specificity in insect fungi.</title>
        <authorList>
            <person name="Wichadakul D."/>
            <person name="Kobmoo N."/>
            <person name="Ingsriswang S."/>
            <person name="Tangphatsornruang S."/>
            <person name="Chantasingh D."/>
            <person name="Luangsa-ard J.J."/>
            <person name="Eurwilaichitr L."/>
        </authorList>
    </citation>
    <scope>NUCLEOTIDE SEQUENCE [LARGE SCALE GENOMIC DNA]</scope>
    <source>
        <strain evidence="1 2">BCC 54312</strain>
    </source>
</reference>
<dbReference type="EMBL" id="LKCN02000010">
    <property type="protein sequence ID" value="RCI11257.1"/>
    <property type="molecule type" value="Genomic_DNA"/>
</dbReference>
<evidence type="ECO:0000313" key="1">
    <source>
        <dbReference type="EMBL" id="RCI11257.1"/>
    </source>
</evidence>
<dbReference type="AlphaFoldDB" id="A0A367LA00"/>
<accession>A0A367LA00</accession>
<name>A0A367LA00_9HYPO</name>
<evidence type="ECO:0000313" key="2">
    <source>
        <dbReference type="Proteomes" id="UP000253664"/>
    </source>
</evidence>
<proteinExistence type="predicted"/>
<keyword evidence="2" id="KW-1185">Reference proteome</keyword>
<gene>
    <name evidence="1" type="ORF">L249_7707</name>
</gene>
<protein>
    <submittedName>
        <fullName evidence="1">Uncharacterized protein</fullName>
    </submittedName>
</protein>
<feature type="non-terminal residue" evidence="1">
    <location>
        <position position="49"/>
    </location>
</feature>
<dbReference type="Proteomes" id="UP000253664">
    <property type="component" value="Unassembled WGS sequence"/>
</dbReference>
<sequence length="49" mass="5515">MRKIALCLSLSHIVPRWLTGDFAKQASVDRWKTTLPDLDYLGSQVISPS</sequence>
<comment type="caution">
    <text evidence="1">The sequence shown here is derived from an EMBL/GenBank/DDBJ whole genome shotgun (WGS) entry which is preliminary data.</text>
</comment>
<organism evidence="1 2">
    <name type="scientific">Ophiocordyceps polyrhachis-furcata BCC 54312</name>
    <dbReference type="NCBI Taxonomy" id="1330021"/>
    <lineage>
        <taxon>Eukaryota</taxon>
        <taxon>Fungi</taxon>
        <taxon>Dikarya</taxon>
        <taxon>Ascomycota</taxon>
        <taxon>Pezizomycotina</taxon>
        <taxon>Sordariomycetes</taxon>
        <taxon>Hypocreomycetidae</taxon>
        <taxon>Hypocreales</taxon>
        <taxon>Ophiocordycipitaceae</taxon>
        <taxon>Ophiocordyceps</taxon>
    </lineage>
</organism>